<dbReference type="RefSeq" id="WP_269562282.1">
    <property type="nucleotide sequence ID" value="NZ_CP114769.1"/>
</dbReference>
<accession>A0ABY7LW03</accession>
<keyword evidence="2" id="KW-1185">Reference proteome</keyword>
<geneLocation type="plasmid" evidence="1 2">
    <name>unnamed2</name>
</geneLocation>
<keyword evidence="1" id="KW-0614">Plasmid</keyword>
<gene>
    <name evidence="1" type="ORF">O3303_21535</name>
</gene>
<evidence type="ECO:0000313" key="2">
    <source>
        <dbReference type="Proteomes" id="UP001211005"/>
    </source>
</evidence>
<proteinExistence type="predicted"/>
<evidence type="ECO:0008006" key="3">
    <source>
        <dbReference type="Google" id="ProtNLM"/>
    </source>
</evidence>
<dbReference type="EMBL" id="CP114769">
    <property type="protein sequence ID" value="WBA44261.1"/>
    <property type="molecule type" value="Genomic_DNA"/>
</dbReference>
<name>A0ABY7LW03_9BACT</name>
<evidence type="ECO:0000313" key="1">
    <source>
        <dbReference type="EMBL" id="WBA44261.1"/>
    </source>
</evidence>
<dbReference type="Proteomes" id="UP001211005">
    <property type="component" value="Plasmid unnamed2"/>
</dbReference>
<organism evidence="1 2">
    <name type="scientific">Hymenobacter canadensis</name>
    <dbReference type="NCBI Taxonomy" id="2999067"/>
    <lineage>
        <taxon>Bacteria</taxon>
        <taxon>Pseudomonadati</taxon>
        <taxon>Bacteroidota</taxon>
        <taxon>Cytophagia</taxon>
        <taxon>Cytophagales</taxon>
        <taxon>Hymenobacteraceae</taxon>
        <taxon>Hymenobacter</taxon>
    </lineage>
</organism>
<reference evidence="1 2" key="1">
    <citation type="submission" date="2022-12" db="EMBL/GenBank/DDBJ databases">
        <title>Hymenobacter canadensis sp. nov. isolated from lake water of the Cambridge Bay, Canada.</title>
        <authorList>
            <person name="Kim W.H."/>
            <person name="Lee Y.M."/>
        </authorList>
    </citation>
    <scope>NUCLEOTIDE SEQUENCE [LARGE SCALE GENOMIC DNA]</scope>
    <source>
        <strain evidence="1 2">PAMC 29467</strain>
        <plasmid evidence="1 2">unnamed2</plasmid>
    </source>
</reference>
<sequence>MENYLKLYAFCIPVRGKDRSLICDLQRCNMKFIPNSMLDLIEKISCSPIDDVVKCYGNNNRETVFSYIYFLLDNNLAFYTCEPSAFPELDLSYLSSQHISSAVIEYNGGGFDLYGLIDQLDDLICAYVELRVELTDIFSLPDLHNVLNRLDQTTTRSVILAIKYSDLISLGDLYSLTTTFKKLEAVVWYSCPDFIHSEQNSVRVMNKSINELESSDRNKYIVDVDYFTEALKYNPYYNKKVCINSEGEVKNCLHHKKSFGHVGVNPLEQIISSREFQKLWYASHDRIIGVMDLETRYNIIIMDDLIDLGDGTFEINKTGSSNKSIIAISHTNNLIYENDIH</sequence>
<protein>
    <recommendedName>
        <fullName evidence="3">Grasp-with-spasm system SPASM domain peptide maturase</fullName>
    </recommendedName>
</protein>